<feature type="transmembrane region" description="Helical" evidence="1">
    <location>
        <begin position="202"/>
        <end position="220"/>
    </location>
</feature>
<feature type="transmembrane region" description="Helical" evidence="1">
    <location>
        <begin position="126"/>
        <end position="147"/>
    </location>
</feature>
<name>A0ABY6G2J3_9MICO</name>
<feature type="domain" description="Acyltransferase 3" evidence="2">
    <location>
        <begin position="2"/>
        <end position="296"/>
    </location>
</feature>
<keyword evidence="1" id="KW-0812">Transmembrane</keyword>
<sequence length="330" mass="36980">MLAVGVILFHSFPLTGRTISWPPLHQFASQIHVDGFFAISGYLIVSSWMNHPSWFAYLRARVLRIFPAFWVCLILTALVVVPLTTGVFTTANLHYIVSNAGLLINQFDIAGTPRDVPYPEAWNGSLWTLFWEFGCYLAVLVFGLVGLLRRRRTILALFLFSVVIAVAVDLQLVHNFWINNGARFAPMFLAGAVIWRYRDRLPVGRVWIVGAVVIVLASQWLPDYRIVGAIPLAYLMLTAGALLKAPRFRLRNDLSYGVYIYAFLVQQVLAVWGLYTLNVVVFFLLSTACTLPLAAASWFAIEKPALRLKHWRSSARSVVVTPAAAEQVSP</sequence>
<feature type="transmembrane region" description="Helical" evidence="1">
    <location>
        <begin position="226"/>
        <end position="244"/>
    </location>
</feature>
<dbReference type="RefSeq" id="WP_263594638.1">
    <property type="nucleotide sequence ID" value="NZ_CP107020.1"/>
</dbReference>
<organism evidence="3 4">
    <name type="scientific">Brachybacterium huguangmaarense</name>
    <dbReference type="NCBI Taxonomy" id="1652028"/>
    <lineage>
        <taxon>Bacteria</taxon>
        <taxon>Bacillati</taxon>
        <taxon>Actinomycetota</taxon>
        <taxon>Actinomycetes</taxon>
        <taxon>Micrococcales</taxon>
        <taxon>Dermabacteraceae</taxon>
        <taxon>Brachybacterium</taxon>
    </lineage>
</organism>
<dbReference type="GO" id="GO:0016746">
    <property type="term" value="F:acyltransferase activity"/>
    <property type="evidence" value="ECO:0007669"/>
    <property type="project" value="UniProtKB-KW"/>
</dbReference>
<evidence type="ECO:0000313" key="4">
    <source>
        <dbReference type="Proteomes" id="UP001164305"/>
    </source>
</evidence>
<evidence type="ECO:0000313" key="3">
    <source>
        <dbReference type="EMBL" id="UYG17429.1"/>
    </source>
</evidence>
<reference evidence="3" key="1">
    <citation type="submission" date="2022-10" db="EMBL/GenBank/DDBJ databases">
        <title>Whole-Genome Sequencing of Brachybacterium huguangmaarense BRM-3, Isolated from Betula schmidtii.</title>
        <authorList>
            <person name="Haam D."/>
        </authorList>
    </citation>
    <scope>NUCLEOTIDE SEQUENCE</scope>
    <source>
        <strain evidence="3">BRM-3</strain>
    </source>
</reference>
<dbReference type="Proteomes" id="UP001164305">
    <property type="component" value="Chromosome"/>
</dbReference>
<evidence type="ECO:0000259" key="2">
    <source>
        <dbReference type="Pfam" id="PF01757"/>
    </source>
</evidence>
<feature type="transmembrane region" description="Helical" evidence="1">
    <location>
        <begin position="65"/>
        <end position="88"/>
    </location>
</feature>
<dbReference type="EMBL" id="CP107020">
    <property type="protein sequence ID" value="UYG17429.1"/>
    <property type="molecule type" value="Genomic_DNA"/>
</dbReference>
<evidence type="ECO:0000256" key="1">
    <source>
        <dbReference type="SAM" id="Phobius"/>
    </source>
</evidence>
<dbReference type="InterPro" id="IPR050879">
    <property type="entry name" value="Acyltransferase_3"/>
</dbReference>
<accession>A0ABY6G2J3</accession>
<dbReference type="PANTHER" id="PTHR23028">
    <property type="entry name" value="ACETYLTRANSFERASE"/>
    <property type="match status" value="1"/>
</dbReference>
<protein>
    <submittedName>
        <fullName evidence="3">Acyltransferase</fullName>
    </submittedName>
</protein>
<keyword evidence="1" id="KW-1133">Transmembrane helix</keyword>
<keyword evidence="1" id="KW-0472">Membrane</keyword>
<feature type="transmembrane region" description="Helical" evidence="1">
    <location>
        <begin position="281"/>
        <end position="301"/>
    </location>
</feature>
<gene>
    <name evidence="3" type="ORF">BRM3_03070</name>
</gene>
<dbReference type="PANTHER" id="PTHR23028:SF53">
    <property type="entry name" value="ACYL_TRANSF_3 DOMAIN-CONTAINING PROTEIN"/>
    <property type="match status" value="1"/>
</dbReference>
<feature type="transmembrane region" description="Helical" evidence="1">
    <location>
        <begin position="256"/>
        <end position="275"/>
    </location>
</feature>
<keyword evidence="3" id="KW-0808">Transferase</keyword>
<dbReference type="Pfam" id="PF01757">
    <property type="entry name" value="Acyl_transf_3"/>
    <property type="match status" value="1"/>
</dbReference>
<keyword evidence="3" id="KW-0012">Acyltransferase</keyword>
<proteinExistence type="predicted"/>
<keyword evidence="4" id="KW-1185">Reference proteome</keyword>
<feature type="transmembrane region" description="Helical" evidence="1">
    <location>
        <begin position="176"/>
        <end position="195"/>
    </location>
</feature>
<dbReference type="InterPro" id="IPR002656">
    <property type="entry name" value="Acyl_transf_3_dom"/>
</dbReference>
<feature type="transmembrane region" description="Helical" evidence="1">
    <location>
        <begin position="154"/>
        <end position="170"/>
    </location>
</feature>